<dbReference type="CDD" id="cd08048">
    <property type="entry name" value="HFD_TAF11"/>
    <property type="match status" value="1"/>
</dbReference>
<dbReference type="GO" id="GO:0005669">
    <property type="term" value="C:transcription factor TFIID complex"/>
    <property type="evidence" value="ECO:0007669"/>
    <property type="project" value="InterPro"/>
</dbReference>
<feature type="compositionally biased region" description="Low complexity" evidence="6">
    <location>
        <begin position="18"/>
        <end position="27"/>
    </location>
</feature>
<accession>A0A0N7LB81</accession>
<feature type="region of interest" description="Disordered" evidence="6">
    <location>
        <begin position="150"/>
        <end position="305"/>
    </location>
</feature>
<keyword evidence="8" id="KW-0396">Initiation factor</keyword>
<dbReference type="PANTHER" id="PTHR13218">
    <property type="entry name" value="TRANSCRIPTION INITIATION FACTOR TFIID SUBUNIT 11-RELATED"/>
    <property type="match status" value="1"/>
</dbReference>
<evidence type="ECO:0000256" key="4">
    <source>
        <dbReference type="ARBA" id="ARBA00023163"/>
    </source>
</evidence>
<reference evidence="8 9" key="1">
    <citation type="submission" date="2014-09" db="EMBL/GenBank/DDBJ databases">
        <authorList>
            <person name="Magalhaes I.L.F."/>
            <person name="Oliveira U."/>
            <person name="Santos F.R."/>
            <person name="Vidigal T.H.D.A."/>
            <person name="Brescovit A.D."/>
            <person name="Santos A.J."/>
        </authorList>
    </citation>
    <scope>NUCLEOTIDE SEQUENCE [LARGE SCALE GENOMIC DNA]</scope>
</reference>
<feature type="region of interest" description="Disordered" evidence="6">
    <location>
        <begin position="72"/>
        <end position="134"/>
    </location>
</feature>
<evidence type="ECO:0000256" key="3">
    <source>
        <dbReference type="ARBA" id="ARBA00023015"/>
    </source>
</evidence>
<keyword evidence="3" id="KW-0805">Transcription regulation</keyword>
<dbReference type="GO" id="GO:0051123">
    <property type="term" value="P:RNA polymerase II preinitiation complex assembly"/>
    <property type="evidence" value="ECO:0007669"/>
    <property type="project" value="InterPro"/>
</dbReference>
<feature type="compositionally biased region" description="Basic and acidic residues" evidence="6">
    <location>
        <begin position="230"/>
        <end position="242"/>
    </location>
</feature>
<evidence type="ECO:0000313" key="9">
    <source>
        <dbReference type="Proteomes" id="UP000054845"/>
    </source>
</evidence>
<protein>
    <submittedName>
        <fullName evidence="8">Transcription initiation factor TFIID, subunit TAF11</fullName>
    </submittedName>
</protein>
<dbReference type="GO" id="GO:0046982">
    <property type="term" value="F:protein heterodimerization activity"/>
    <property type="evidence" value="ECO:0007669"/>
    <property type="project" value="InterPro"/>
</dbReference>
<evidence type="ECO:0000259" key="7">
    <source>
        <dbReference type="Pfam" id="PF04719"/>
    </source>
</evidence>
<evidence type="ECO:0000256" key="1">
    <source>
        <dbReference type="ARBA" id="ARBA00004123"/>
    </source>
</evidence>
<evidence type="ECO:0000256" key="2">
    <source>
        <dbReference type="ARBA" id="ARBA00009788"/>
    </source>
</evidence>
<dbReference type="GO" id="GO:0016251">
    <property type="term" value="F:RNA polymerase II general transcription initiation factor activity"/>
    <property type="evidence" value="ECO:0007669"/>
    <property type="project" value="TreeGrafter"/>
</dbReference>
<evidence type="ECO:0000256" key="6">
    <source>
        <dbReference type="SAM" id="MobiDB-lite"/>
    </source>
</evidence>
<dbReference type="Gene3D" id="1.10.20.10">
    <property type="entry name" value="Histone, subunit A"/>
    <property type="match status" value="1"/>
</dbReference>
<dbReference type="OrthoDB" id="28335at2759"/>
<comment type="similarity">
    <text evidence="2">Belongs to the TAF11 family.</text>
</comment>
<dbReference type="AlphaFoldDB" id="A0A0N7LB81"/>
<dbReference type="STRING" id="401625.A0A0N7LB81"/>
<keyword evidence="5" id="KW-0539">Nucleus</keyword>
<feature type="region of interest" description="Disordered" evidence="6">
    <location>
        <begin position="391"/>
        <end position="419"/>
    </location>
</feature>
<dbReference type="GO" id="GO:0003743">
    <property type="term" value="F:translation initiation factor activity"/>
    <property type="evidence" value="ECO:0007669"/>
    <property type="project" value="UniProtKB-KW"/>
</dbReference>
<dbReference type="PANTHER" id="PTHR13218:SF8">
    <property type="entry name" value="TRANSCRIPTION INITIATION FACTOR TFIID SUBUNIT 11"/>
    <property type="match status" value="1"/>
</dbReference>
<proteinExistence type="inferred from homology"/>
<feature type="compositionally biased region" description="Basic residues" evidence="6">
    <location>
        <begin position="97"/>
        <end position="106"/>
    </location>
</feature>
<feature type="domain" description="TAFII28-like protein" evidence="7">
    <location>
        <begin position="315"/>
        <end position="433"/>
    </location>
</feature>
<dbReference type="InterPro" id="IPR006809">
    <property type="entry name" value="TAFII28_dom"/>
</dbReference>
<dbReference type="EMBL" id="CCYA01000276">
    <property type="protein sequence ID" value="CEH18650.1"/>
    <property type="molecule type" value="Genomic_DNA"/>
</dbReference>
<evidence type="ECO:0000256" key="5">
    <source>
        <dbReference type="ARBA" id="ARBA00023242"/>
    </source>
</evidence>
<keyword evidence="9" id="KW-1185">Reference proteome</keyword>
<dbReference type="InterPro" id="IPR045127">
    <property type="entry name" value="TAF11-like"/>
</dbReference>
<feature type="compositionally biased region" description="Low complexity" evidence="6">
    <location>
        <begin position="72"/>
        <end position="92"/>
    </location>
</feature>
<dbReference type="InterPro" id="IPR009072">
    <property type="entry name" value="Histone-fold"/>
</dbReference>
<keyword evidence="8" id="KW-0648">Protein biosynthesis</keyword>
<evidence type="ECO:0000313" key="8">
    <source>
        <dbReference type="EMBL" id="CEH18650.1"/>
    </source>
</evidence>
<sequence length="461" mass="48330">MHSAFPTFGFSLDGGHQPSTSNLASTSAALPASQAALIHAHTGTSAPWTSSQDQATAAAPWLVGQLGLASAPAASPSANVSTSAAPASTSAPQLPRPKLKKPRRSKHSETASLSKKRKSASRAADDGDDANNVEEDDMMDVDMDAEEAGLDAQSVTGTPSKAASKRRDGNTTKGGRKKQTRKSKAGVDGAAGAGAGLSLPSASGAARMGGAAGSAHASAYTIAAAFRRPKASDVRAHREREASTAAAGATREGGTAGDGVHAGTNATAAQEDEEEVVDDLEEEEDEEEEDAGLVQEEAQRQAELSEARKSVLGAMMQNMTAEQLDRFEAYSRTAISRPNMKRLVNHILQQSVSDQIATIFAGAGKIFVGEIVELARDIASRDQEWLQLSEQNHQAQGANREPATARSTMRHTNDTHGKDNVALAPHHLREAAHRYRAMRERPGHYAPAGGAPGLGKRRTIF</sequence>
<dbReference type="SUPFAM" id="SSF47113">
    <property type="entry name" value="Histone-fold"/>
    <property type="match status" value="1"/>
</dbReference>
<feature type="compositionally biased region" description="Basic residues" evidence="6">
    <location>
        <begin position="174"/>
        <end position="184"/>
    </location>
</feature>
<dbReference type="Pfam" id="PF04719">
    <property type="entry name" value="TAFII28"/>
    <property type="match status" value="1"/>
</dbReference>
<organism evidence="8 9">
    <name type="scientific">Ceraceosorus bombacis</name>
    <dbReference type="NCBI Taxonomy" id="401625"/>
    <lineage>
        <taxon>Eukaryota</taxon>
        <taxon>Fungi</taxon>
        <taxon>Dikarya</taxon>
        <taxon>Basidiomycota</taxon>
        <taxon>Ustilaginomycotina</taxon>
        <taxon>Exobasidiomycetes</taxon>
        <taxon>Ceraceosorales</taxon>
        <taxon>Ceraceosoraceae</taxon>
        <taxon>Ceraceosorus</taxon>
    </lineage>
</organism>
<keyword evidence="4" id="KW-0804">Transcription</keyword>
<dbReference type="Proteomes" id="UP000054845">
    <property type="component" value="Unassembled WGS sequence"/>
</dbReference>
<name>A0A0N7LB81_9BASI</name>
<feature type="region of interest" description="Disordered" evidence="6">
    <location>
        <begin position="1"/>
        <end position="27"/>
    </location>
</feature>
<feature type="compositionally biased region" description="Low complexity" evidence="6">
    <location>
        <begin position="196"/>
        <end position="225"/>
    </location>
</feature>
<feature type="compositionally biased region" description="Low complexity" evidence="6">
    <location>
        <begin position="243"/>
        <end position="253"/>
    </location>
</feature>
<comment type="subcellular location">
    <subcellularLocation>
        <location evidence="1">Nucleus</location>
    </subcellularLocation>
</comment>
<feature type="compositionally biased region" description="Acidic residues" evidence="6">
    <location>
        <begin position="270"/>
        <end position="291"/>
    </location>
</feature>